<organism evidence="7 8">
    <name type="scientific">Epicoccum nigrum</name>
    <name type="common">Soil fungus</name>
    <name type="synonym">Epicoccum purpurascens</name>
    <dbReference type="NCBI Taxonomy" id="105696"/>
    <lineage>
        <taxon>Eukaryota</taxon>
        <taxon>Fungi</taxon>
        <taxon>Dikarya</taxon>
        <taxon>Ascomycota</taxon>
        <taxon>Pezizomycotina</taxon>
        <taxon>Dothideomycetes</taxon>
        <taxon>Pleosporomycetidae</taxon>
        <taxon>Pleosporales</taxon>
        <taxon>Pleosporineae</taxon>
        <taxon>Didymellaceae</taxon>
        <taxon>Epicoccum</taxon>
    </lineage>
</organism>
<dbReference type="PROSITE" id="PS00518">
    <property type="entry name" value="ZF_RING_1"/>
    <property type="match status" value="1"/>
</dbReference>
<feature type="region of interest" description="Disordered" evidence="5">
    <location>
        <begin position="31"/>
        <end position="58"/>
    </location>
</feature>
<dbReference type="Gene3D" id="3.30.40.10">
    <property type="entry name" value="Zinc/RING finger domain, C3HC4 (zinc finger)"/>
    <property type="match status" value="1"/>
</dbReference>
<dbReference type="AlphaFoldDB" id="A0A1Y2LHA8"/>
<evidence type="ECO:0000313" key="8">
    <source>
        <dbReference type="Proteomes" id="UP000193240"/>
    </source>
</evidence>
<dbReference type="SUPFAM" id="SSF57850">
    <property type="entry name" value="RING/U-box"/>
    <property type="match status" value="1"/>
</dbReference>
<accession>A0A1Y2LHA8</accession>
<gene>
    <name evidence="7" type="ORF">B5807_12015</name>
</gene>
<dbReference type="InterPro" id="IPR049627">
    <property type="entry name" value="SLX8"/>
</dbReference>
<feature type="region of interest" description="Disordered" evidence="5">
    <location>
        <begin position="82"/>
        <end position="151"/>
    </location>
</feature>
<keyword evidence="8" id="KW-1185">Reference proteome</keyword>
<feature type="domain" description="RING-type" evidence="6">
    <location>
        <begin position="192"/>
        <end position="241"/>
    </location>
</feature>
<evidence type="ECO:0000259" key="6">
    <source>
        <dbReference type="PROSITE" id="PS50089"/>
    </source>
</evidence>
<dbReference type="GO" id="GO:0032183">
    <property type="term" value="F:SUMO binding"/>
    <property type="evidence" value="ECO:0007669"/>
    <property type="project" value="TreeGrafter"/>
</dbReference>
<dbReference type="GO" id="GO:0006511">
    <property type="term" value="P:ubiquitin-dependent protein catabolic process"/>
    <property type="evidence" value="ECO:0007669"/>
    <property type="project" value="TreeGrafter"/>
</dbReference>
<sequence length="278" mass="30274">MSGSESPYGYGYPPINLDHYLPLANDALRRPAGQSWNDDLYAGPDDARSTPQPPTVSLHDLLNPAVVNDPAFAYANAAPYDMSSSRAQPGRLSNGYVDLTSSHVDLTEPDSPQRRRKRDSPAPGPSAKRQKRHDGTAAEAQGSSNKSPAKMEEIDLSQDDDVLDVLKKQREEAIKAQARPEETVTAFNTFNCVICMDRPTDITATACGHLFCHTCLMEALIAGENRTGPGEPKRSQCPVCRKNISRTKATDVIPLLLKKGLATQPRRKRDPTPAAAKV</sequence>
<dbReference type="PROSITE" id="PS50089">
    <property type="entry name" value="ZF_RING_2"/>
    <property type="match status" value="1"/>
</dbReference>
<evidence type="ECO:0000256" key="1">
    <source>
        <dbReference type="ARBA" id="ARBA00022723"/>
    </source>
</evidence>
<name>A0A1Y2LHA8_EPING</name>
<evidence type="ECO:0000256" key="4">
    <source>
        <dbReference type="PROSITE-ProRule" id="PRU00175"/>
    </source>
</evidence>
<dbReference type="InterPro" id="IPR001841">
    <property type="entry name" value="Znf_RING"/>
</dbReference>
<evidence type="ECO:0000256" key="3">
    <source>
        <dbReference type="ARBA" id="ARBA00022833"/>
    </source>
</evidence>
<dbReference type="GO" id="GO:0016567">
    <property type="term" value="P:protein ubiquitination"/>
    <property type="evidence" value="ECO:0007669"/>
    <property type="project" value="UniProtKB-UniPathway"/>
</dbReference>
<dbReference type="Proteomes" id="UP000193240">
    <property type="component" value="Unassembled WGS sequence"/>
</dbReference>
<dbReference type="InterPro" id="IPR013083">
    <property type="entry name" value="Znf_RING/FYVE/PHD"/>
</dbReference>
<dbReference type="Pfam" id="PF13920">
    <property type="entry name" value="zf-C3HC4_3"/>
    <property type="match status" value="1"/>
</dbReference>
<proteinExistence type="predicted"/>
<dbReference type="UniPathway" id="UPA00143"/>
<reference evidence="7 8" key="1">
    <citation type="journal article" date="2017" name="Genome Announc.">
        <title>Genome sequence of the saprophytic ascomycete Epicoccum nigrum ICMP 19927 strain isolated from New Zealand.</title>
        <authorList>
            <person name="Fokin M."/>
            <person name="Fleetwood D."/>
            <person name="Weir B.S."/>
            <person name="Villas-Boas S.G."/>
        </authorList>
    </citation>
    <scope>NUCLEOTIDE SEQUENCE [LARGE SCALE GENOMIC DNA]</scope>
    <source>
        <strain evidence="7 8">ICMP 19927</strain>
    </source>
</reference>
<dbReference type="STRING" id="105696.A0A1Y2LHA8"/>
<keyword evidence="3" id="KW-0862">Zinc</keyword>
<evidence type="ECO:0000256" key="2">
    <source>
        <dbReference type="ARBA" id="ARBA00022771"/>
    </source>
</evidence>
<dbReference type="InParanoid" id="A0A1Y2LHA8"/>
<dbReference type="PANTHER" id="PTHR47094:SF1">
    <property type="entry name" value="RING-TYPE E3 UBIQUITIN TRANSFERASE"/>
    <property type="match status" value="1"/>
</dbReference>
<dbReference type="InterPro" id="IPR017907">
    <property type="entry name" value="Znf_RING_CS"/>
</dbReference>
<evidence type="ECO:0000313" key="7">
    <source>
        <dbReference type="EMBL" id="OSS43403.1"/>
    </source>
</evidence>
<dbReference type="GO" id="GO:0140082">
    <property type="term" value="F:SUMO-ubiquitin ligase activity"/>
    <property type="evidence" value="ECO:0007669"/>
    <property type="project" value="TreeGrafter"/>
</dbReference>
<dbReference type="EMBL" id="KZ107867">
    <property type="protein sequence ID" value="OSS43403.1"/>
    <property type="molecule type" value="Genomic_DNA"/>
</dbReference>
<dbReference type="GO" id="GO:0008270">
    <property type="term" value="F:zinc ion binding"/>
    <property type="evidence" value="ECO:0007669"/>
    <property type="project" value="UniProtKB-KW"/>
</dbReference>
<evidence type="ECO:0000256" key="5">
    <source>
        <dbReference type="SAM" id="MobiDB-lite"/>
    </source>
</evidence>
<dbReference type="SMART" id="SM00184">
    <property type="entry name" value="RING"/>
    <property type="match status" value="1"/>
</dbReference>
<dbReference type="GO" id="GO:0033768">
    <property type="term" value="C:SUMO-targeted ubiquitin ligase complex"/>
    <property type="evidence" value="ECO:0007669"/>
    <property type="project" value="TreeGrafter"/>
</dbReference>
<dbReference type="PANTHER" id="PTHR47094">
    <property type="entry name" value="ELFLESS, ISOFORM B"/>
    <property type="match status" value="1"/>
</dbReference>
<keyword evidence="1" id="KW-0479">Metal-binding</keyword>
<dbReference type="GO" id="GO:0061630">
    <property type="term" value="F:ubiquitin protein ligase activity"/>
    <property type="evidence" value="ECO:0007669"/>
    <property type="project" value="InterPro"/>
</dbReference>
<keyword evidence="2 4" id="KW-0863">Zinc-finger</keyword>
<protein>
    <recommendedName>
        <fullName evidence="6">RING-type domain-containing protein</fullName>
    </recommendedName>
</protein>